<dbReference type="InterPro" id="IPR000515">
    <property type="entry name" value="MetI-like"/>
</dbReference>
<evidence type="ECO:0000259" key="9">
    <source>
        <dbReference type="PROSITE" id="PS50928"/>
    </source>
</evidence>
<dbReference type="InterPro" id="IPR035906">
    <property type="entry name" value="MetI-like_sf"/>
</dbReference>
<dbReference type="GO" id="GO:0005886">
    <property type="term" value="C:plasma membrane"/>
    <property type="evidence" value="ECO:0007669"/>
    <property type="project" value="UniProtKB-SubCell"/>
</dbReference>
<keyword evidence="4 7" id="KW-0812">Transmembrane</keyword>
<dbReference type="GO" id="GO:0055085">
    <property type="term" value="P:transmembrane transport"/>
    <property type="evidence" value="ECO:0007669"/>
    <property type="project" value="InterPro"/>
</dbReference>
<gene>
    <name evidence="10" type="ORF">ABFY20_00825</name>
</gene>
<feature type="transmembrane region" description="Helical" evidence="7">
    <location>
        <begin position="283"/>
        <end position="303"/>
    </location>
</feature>
<feature type="transmembrane region" description="Helical" evidence="7">
    <location>
        <begin position="227"/>
        <end position="248"/>
    </location>
</feature>
<evidence type="ECO:0000256" key="5">
    <source>
        <dbReference type="ARBA" id="ARBA00022989"/>
    </source>
</evidence>
<dbReference type="EMBL" id="CP162511">
    <property type="protein sequence ID" value="XDI05663.1"/>
    <property type="molecule type" value="Genomic_DNA"/>
</dbReference>
<feature type="region of interest" description="Disordered" evidence="8">
    <location>
        <begin position="1"/>
        <end position="20"/>
    </location>
</feature>
<feature type="transmembrane region" description="Helical" evidence="7">
    <location>
        <begin position="178"/>
        <end position="198"/>
    </location>
</feature>
<dbReference type="CDD" id="cd06261">
    <property type="entry name" value="TM_PBP2"/>
    <property type="match status" value="1"/>
</dbReference>
<protein>
    <submittedName>
        <fullName evidence="10">Carbohydrate ABC transporter permease</fullName>
    </submittedName>
</protein>
<feature type="transmembrane region" description="Helical" evidence="7">
    <location>
        <begin position="128"/>
        <end position="149"/>
    </location>
</feature>
<dbReference type="InterPro" id="IPR051393">
    <property type="entry name" value="ABC_transporter_permease"/>
</dbReference>
<proteinExistence type="inferred from homology"/>
<dbReference type="AlphaFoldDB" id="A0AB39BGV8"/>
<dbReference type="PANTHER" id="PTHR30193">
    <property type="entry name" value="ABC TRANSPORTER PERMEASE PROTEIN"/>
    <property type="match status" value="1"/>
</dbReference>
<dbReference type="PANTHER" id="PTHR30193:SF37">
    <property type="entry name" value="INNER MEMBRANE ABC TRANSPORTER PERMEASE PROTEIN YCJO"/>
    <property type="match status" value="1"/>
</dbReference>
<sequence length="313" mass="33943">MTMQLTKTDPGRAQRPHWAPVKRTRPARADLRACLFALPALIFIVGVVHYSLVANGVYSTWNWSGVTPSHTPVGGSNYIKLVEDPVFWRSLGNTLVFATLTVANQMVLGFMLAVLVRTRTRGRGILRTLLFIPVVISPAIVATSFRLLLTPDGEFNGFLRALGLDGFAQPWLADPRTALLTLVVINVWQYTGYSFVIYDAAMAQIDPSVIEAAHLDGASTFGMLRSVIAPLLSGSHLVLIVLGVISALKTFDLVFLTTAGGPGVETEFLSTYIYRQVITQFSAGYGAALSVALVVIALVFAVLQVRLAQKDAH</sequence>
<reference evidence="10" key="1">
    <citation type="submission" date="2024-05" db="EMBL/GenBank/DDBJ databases">
        <title>Herbiconiux sp. A18JL235.</title>
        <authorList>
            <person name="Zhang G."/>
        </authorList>
    </citation>
    <scope>NUCLEOTIDE SEQUENCE</scope>
    <source>
        <strain evidence="10">A18JL235</strain>
    </source>
</reference>
<evidence type="ECO:0000256" key="3">
    <source>
        <dbReference type="ARBA" id="ARBA00022475"/>
    </source>
</evidence>
<dbReference type="Gene3D" id="1.10.3720.10">
    <property type="entry name" value="MetI-like"/>
    <property type="match status" value="1"/>
</dbReference>
<evidence type="ECO:0000313" key="10">
    <source>
        <dbReference type="EMBL" id="XDI05663.1"/>
    </source>
</evidence>
<evidence type="ECO:0000256" key="1">
    <source>
        <dbReference type="ARBA" id="ARBA00004651"/>
    </source>
</evidence>
<name>A0AB39BGV8_9MICO</name>
<dbReference type="PROSITE" id="PS50928">
    <property type="entry name" value="ABC_TM1"/>
    <property type="match status" value="1"/>
</dbReference>
<keyword evidence="6 7" id="KW-0472">Membrane</keyword>
<keyword evidence="5 7" id="KW-1133">Transmembrane helix</keyword>
<feature type="transmembrane region" description="Helical" evidence="7">
    <location>
        <begin position="33"/>
        <end position="53"/>
    </location>
</feature>
<comment type="subcellular location">
    <subcellularLocation>
        <location evidence="1 7">Cell membrane</location>
        <topology evidence="1 7">Multi-pass membrane protein</topology>
    </subcellularLocation>
</comment>
<comment type="similarity">
    <text evidence="7">Belongs to the binding-protein-dependent transport system permease family.</text>
</comment>
<evidence type="ECO:0000256" key="7">
    <source>
        <dbReference type="RuleBase" id="RU363032"/>
    </source>
</evidence>
<evidence type="ECO:0000256" key="4">
    <source>
        <dbReference type="ARBA" id="ARBA00022692"/>
    </source>
</evidence>
<dbReference type="Pfam" id="PF00528">
    <property type="entry name" value="BPD_transp_1"/>
    <property type="match status" value="1"/>
</dbReference>
<dbReference type="SUPFAM" id="SSF161098">
    <property type="entry name" value="MetI-like"/>
    <property type="match status" value="1"/>
</dbReference>
<accession>A0AB39BGV8</accession>
<evidence type="ECO:0000256" key="8">
    <source>
        <dbReference type="SAM" id="MobiDB-lite"/>
    </source>
</evidence>
<feature type="transmembrane region" description="Helical" evidence="7">
    <location>
        <begin position="95"/>
        <end position="116"/>
    </location>
</feature>
<keyword evidence="2 7" id="KW-0813">Transport</keyword>
<organism evidence="10">
    <name type="scientific">Herbiconiux sp. A18JL235</name>
    <dbReference type="NCBI Taxonomy" id="3152363"/>
    <lineage>
        <taxon>Bacteria</taxon>
        <taxon>Bacillati</taxon>
        <taxon>Actinomycetota</taxon>
        <taxon>Actinomycetes</taxon>
        <taxon>Micrococcales</taxon>
        <taxon>Microbacteriaceae</taxon>
        <taxon>Herbiconiux</taxon>
    </lineage>
</organism>
<dbReference type="RefSeq" id="WP_368498051.1">
    <property type="nucleotide sequence ID" value="NZ_CP162511.1"/>
</dbReference>
<evidence type="ECO:0000256" key="2">
    <source>
        <dbReference type="ARBA" id="ARBA00022448"/>
    </source>
</evidence>
<feature type="domain" description="ABC transmembrane type-1" evidence="9">
    <location>
        <begin position="91"/>
        <end position="304"/>
    </location>
</feature>
<evidence type="ECO:0000256" key="6">
    <source>
        <dbReference type="ARBA" id="ARBA00023136"/>
    </source>
</evidence>
<keyword evidence="3" id="KW-1003">Cell membrane</keyword>